<dbReference type="AlphaFoldDB" id="W4KE15"/>
<name>W4KE15_HETIT</name>
<reference evidence="3 4" key="1">
    <citation type="journal article" date="2012" name="New Phytol.">
        <title>Insight into trade-off between wood decay and parasitism from the genome of a fungal forest pathogen.</title>
        <authorList>
            <person name="Olson A."/>
            <person name="Aerts A."/>
            <person name="Asiegbu F."/>
            <person name="Belbahri L."/>
            <person name="Bouzid O."/>
            <person name="Broberg A."/>
            <person name="Canback B."/>
            <person name="Coutinho P.M."/>
            <person name="Cullen D."/>
            <person name="Dalman K."/>
            <person name="Deflorio G."/>
            <person name="van Diepen L.T."/>
            <person name="Dunand C."/>
            <person name="Duplessis S."/>
            <person name="Durling M."/>
            <person name="Gonthier P."/>
            <person name="Grimwood J."/>
            <person name="Fossdal C.G."/>
            <person name="Hansson D."/>
            <person name="Henrissat B."/>
            <person name="Hietala A."/>
            <person name="Himmelstrand K."/>
            <person name="Hoffmeister D."/>
            <person name="Hogberg N."/>
            <person name="James T.Y."/>
            <person name="Karlsson M."/>
            <person name="Kohler A."/>
            <person name="Kues U."/>
            <person name="Lee Y.H."/>
            <person name="Lin Y.C."/>
            <person name="Lind M."/>
            <person name="Lindquist E."/>
            <person name="Lombard V."/>
            <person name="Lucas S."/>
            <person name="Lunden K."/>
            <person name="Morin E."/>
            <person name="Murat C."/>
            <person name="Park J."/>
            <person name="Raffaello T."/>
            <person name="Rouze P."/>
            <person name="Salamov A."/>
            <person name="Schmutz J."/>
            <person name="Solheim H."/>
            <person name="Stahlberg J."/>
            <person name="Velez H."/>
            <person name="de Vries R.P."/>
            <person name="Wiebenga A."/>
            <person name="Woodward S."/>
            <person name="Yakovlev I."/>
            <person name="Garbelotto M."/>
            <person name="Martin F."/>
            <person name="Grigoriev I.V."/>
            <person name="Stenlid J."/>
        </authorList>
    </citation>
    <scope>NUCLEOTIDE SEQUENCE [LARGE SCALE GENOMIC DNA]</scope>
    <source>
        <strain evidence="3 4">TC 32-1</strain>
    </source>
</reference>
<dbReference type="OrthoDB" id="185373at2759"/>
<gene>
    <name evidence="3" type="ORF">HETIRDRAFT_433031</name>
</gene>
<dbReference type="InParanoid" id="W4KE15"/>
<sequence>MLHLRRAASSRPHLDLFDSLLPSSSTRFKYILSKRGIAHVPARSKNTASPREPPPRTGASATNASKRSPRVRPGARSTTPDATHYLLTPYELSSRILKLHAARKLDEAVELLQNSPLDAQNIKTWNTLLSGCMKDARYKLAWSLFVDVSSPHPAPVSRHSHRDSSSTTQLKRRGFVPNVRTYCTMFTGYERITDWTQYSKQLDNIHSLYEQYKRLAVQLSVEQKMHEDLYTDYVPASYISILGRAGHFQKAFDVFHELESDNSVPLIPTQSVFNRLTGIICMRALEHHKDSQGSILERDISDMKYVWRRLAKRAEPKNNEIIHSRAIDNIIRVLSLGKPSDHELALSIVHDYLGYGAPDEPMLSPKVFLNNPHPLRAILALCTATGRHDLCLTIISQVTKNPRQAFLVSGTVIEEVFKSHIALAETGSTIQAPMVVELLQWCAKHDLQELGRSRGKAYEVCWKCHDWDSAKRVFRVLTGHSLDFLAADAQSWKASKSSGKDVQIPALEWAGLLRTALSTHDKESIRQSLRMLDRYGGDIVAFREPGGRAAASLVVKAVASALRGGDVPDELRERWAEMGRRAAHRLKEMGPGELDDAALGPQTHQDTT</sequence>
<dbReference type="eggNOG" id="ENOG502S8AZ">
    <property type="taxonomic scope" value="Eukaryota"/>
</dbReference>
<protein>
    <recommendedName>
        <fullName evidence="5">Pentacotripeptide-repeat region of PRORP domain-containing protein</fullName>
    </recommendedName>
</protein>
<dbReference type="Proteomes" id="UP000030671">
    <property type="component" value="Unassembled WGS sequence"/>
</dbReference>
<evidence type="ECO:0000256" key="2">
    <source>
        <dbReference type="SAM" id="MobiDB-lite"/>
    </source>
</evidence>
<dbReference type="InterPro" id="IPR002885">
    <property type="entry name" value="PPR_rpt"/>
</dbReference>
<dbReference type="InterPro" id="IPR011990">
    <property type="entry name" value="TPR-like_helical_dom_sf"/>
</dbReference>
<dbReference type="HOGENOM" id="CLU_449087_0_0_1"/>
<dbReference type="NCBIfam" id="TIGR00756">
    <property type="entry name" value="PPR"/>
    <property type="match status" value="1"/>
</dbReference>
<dbReference type="STRING" id="747525.W4KE15"/>
<dbReference type="Gene3D" id="1.25.40.10">
    <property type="entry name" value="Tetratricopeptide repeat domain"/>
    <property type="match status" value="1"/>
</dbReference>
<feature type="region of interest" description="Disordered" evidence="2">
    <location>
        <begin position="586"/>
        <end position="608"/>
    </location>
</feature>
<dbReference type="PROSITE" id="PS51375">
    <property type="entry name" value="PPR"/>
    <property type="match status" value="1"/>
</dbReference>
<dbReference type="KEGG" id="hir:HETIRDRAFT_433031"/>
<feature type="repeat" description="PPR" evidence="1">
    <location>
        <begin position="121"/>
        <end position="155"/>
    </location>
</feature>
<dbReference type="EMBL" id="KI925456">
    <property type="protein sequence ID" value="ETW84058.1"/>
    <property type="molecule type" value="Genomic_DNA"/>
</dbReference>
<keyword evidence="4" id="KW-1185">Reference proteome</keyword>
<evidence type="ECO:0000313" key="3">
    <source>
        <dbReference type="EMBL" id="ETW84058.1"/>
    </source>
</evidence>
<evidence type="ECO:0000256" key="1">
    <source>
        <dbReference type="PROSITE-ProRule" id="PRU00708"/>
    </source>
</evidence>
<proteinExistence type="predicted"/>
<dbReference type="GeneID" id="20674648"/>
<organism evidence="3 4">
    <name type="scientific">Heterobasidion irregulare (strain TC 32-1)</name>
    <dbReference type="NCBI Taxonomy" id="747525"/>
    <lineage>
        <taxon>Eukaryota</taxon>
        <taxon>Fungi</taxon>
        <taxon>Dikarya</taxon>
        <taxon>Basidiomycota</taxon>
        <taxon>Agaricomycotina</taxon>
        <taxon>Agaricomycetes</taxon>
        <taxon>Russulales</taxon>
        <taxon>Bondarzewiaceae</taxon>
        <taxon>Heterobasidion</taxon>
        <taxon>Heterobasidion annosum species complex</taxon>
    </lineage>
</organism>
<dbReference type="RefSeq" id="XP_009543774.1">
    <property type="nucleotide sequence ID" value="XM_009545479.1"/>
</dbReference>
<dbReference type="Pfam" id="PF01535">
    <property type="entry name" value="PPR"/>
    <property type="match status" value="2"/>
</dbReference>
<evidence type="ECO:0008006" key="5">
    <source>
        <dbReference type="Google" id="ProtNLM"/>
    </source>
</evidence>
<feature type="region of interest" description="Disordered" evidence="2">
    <location>
        <begin position="41"/>
        <end position="82"/>
    </location>
</feature>
<accession>W4KE15</accession>
<evidence type="ECO:0000313" key="4">
    <source>
        <dbReference type="Proteomes" id="UP000030671"/>
    </source>
</evidence>